<dbReference type="PANTHER" id="PTHR43818">
    <property type="entry name" value="BCDNA.GH03377"/>
    <property type="match status" value="1"/>
</dbReference>
<dbReference type="Pfam" id="PF01408">
    <property type="entry name" value="GFO_IDH_MocA"/>
    <property type="match status" value="1"/>
</dbReference>
<dbReference type="InterPro" id="IPR036291">
    <property type="entry name" value="NAD(P)-bd_dom_sf"/>
</dbReference>
<organism evidence="2">
    <name type="scientific">marine metagenome</name>
    <dbReference type="NCBI Taxonomy" id="408172"/>
    <lineage>
        <taxon>unclassified sequences</taxon>
        <taxon>metagenomes</taxon>
        <taxon>ecological metagenomes</taxon>
    </lineage>
</organism>
<reference evidence="2" key="1">
    <citation type="submission" date="2018-05" db="EMBL/GenBank/DDBJ databases">
        <authorList>
            <person name="Lanie J.A."/>
            <person name="Ng W.-L."/>
            <person name="Kazmierczak K.M."/>
            <person name="Andrzejewski T.M."/>
            <person name="Davidsen T.M."/>
            <person name="Wayne K.J."/>
            <person name="Tettelin H."/>
            <person name="Glass J.I."/>
            <person name="Rusch D."/>
            <person name="Podicherti R."/>
            <person name="Tsui H.-C.T."/>
            <person name="Winkler M.E."/>
        </authorList>
    </citation>
    <scope>NUCLEOTIDE SEQUENCE</scope>
</reference>
<evidence type="ECO:0000313" key="2">
    <source>
        <dbReference type="EMBL" id="SVD94902.1"/>
    </source>
</evidence>
<dbReference type="Gene3D" id="3.40.50.720">
    <property type="entry name" value="NAD(P)-binding Rossmann-like Domain"/>
    <property type="match status" value="1"/>
</dbReference>
<name>A0A382ZHF3_9ZZZZ</name>
<accession>A0A382ZHF3</accession>
<sequence length="241" mass="26710">MKRRTFLKTATTAGFIGSTAPNLLLGAAKDSPNEKLNIGIIGSGGRGSANLRGVSSENIVALCDVNAQTLEKVHKKYPKAKTYTDWRKMIDDKSIDAVTVSTADHCHALASVAAMRVGKHVYCEKPLAHSVYEARVMRETYAKAKVATQMGTQIHATDNYRRVVELVQSGAIGPVREAHVWCSRTIKPIGAPKLERVSPPDWFHWDEWLGPAPDRYHNQGYWKGGNLNWNRRWDFGNGVLG</sequence>
<gene>
    <name evidence="2" type="ORF">METZ01_LOCUS447756</name>
</gene>
<evidence type="ECO:0000259" key="1">
    <source>
        <dbReference type="Pfam" id="PF01408"/>
    </source>
</evidence>
<dbReference type="GO" id="GO:0000166">
    <property type="term" value="F:nucleotide binding"/>
    <property type="evidence" value="ECO:0007669"/>
    <property type="project" value="InterPro"/>
</dbReference>
<dbReference type="InterPro" id="IPR000683">
    <property type="entry name" value="Gfo/Idh/MocA-like_OxRdtase_N"/>
</dbReference>
<feature type="non-terminal residue" evidence="2">
    <location>
        <position position="241"/>
    </location>
</feature>
<dbReference type="AlphaFoldDB" id="A0A382ZHF3"/>
<dbReference type="SUPFAM" id="SSF51735">
    <property type="entry name" value="NAD(P)-binding Rossmann-fold domains"/>
    <property type="match status" value="1"/>
</dbReference>
<dbReference type="InterPro" id="IPR050463">
    <property type="entry name" value="Gfo/Idh/MocA_oxidrdct_glycsds"/>
</dbReference>
<dbReference type="EMBL" id="UINC01183926">
    <property type="protein sequence ID" value="SVD94902.1"/>
    <property type="molecule type" value="Genomic_DNA"/>
</dbReference>
<dbReference type="PANTHER" id="PTHR43818:SF10">
    <property type="entry name" value="NADH-DEPENDENT DEHYDROGENASE-RELATED"/>
    <property type="match status" value="1"/>
</dbReference>
<proteinExistence type="predicted"/>
<feature type="domain" description="Gfo/Idh/MocA-like oxidoreductase N-terminal" evidence="1">
    <location>
        <begin position="36"/>
        <end position="151"/>
    </location>
</feature>
<protein>
    <recommendedName>
        <fullName evidence="1">Gfo/Idh/MocA-like oxidoreductase N-terminal domain-containing protein</fullName>
    </recommendedName>
</protein>